<protein>
    <submittedName>
        <fullName evidence="10">Uncharacterized protein</fullName>
    </submittedName>
</protein>
<dbReference type="STRING" id="282301.A0A267GMG1"/>
<comment type="subcellular location">
    <subcellularLocation>
        <location evidence="1">Cell membrane</location>
        <topology evidence="1">Multi-pass membrane protein</topology>
    </subcellularLocation>
</comment>
<evidence type="ECO:0000256" key="2">
    <source>
        <dbReference type="ARBA" id="ARBA00007040"/>
    </source>
</evidence>
<dbReference type="Gene3D" id="1.20.1740.10">
    <property type="entry name" value="Amino acid/polyamine transporter I"/>
    <property type="match status" value="1"/>
</dbReference>
<feature type="transmembrane region" description="Helical" evidence="9">
    <location>
        <begin position="186"/>
        <end position="207"/>
    </location>
</feature>
<keyword evidence="7 9" id="KW-0472">Membrane</keyword>
<feature type="region of interest" description="Disordered" evidence="8">
    <location>
        <begin position="1"/>
        <end position="26"/>
    </location>
</feature>
<dbReference type="GO" id="GO:0005886">
    <property type="term" value="C:plasma membrane"/>
    <property type="evidence" value="ECO:0007669"/>
    <property type="project" value="UniProtKB-SubCell"/>
</dbReference>
<keyword evidence="4" id="KW-1003">Cell membrane</keyword>
<feature type="transmembrane region" description="Helical" evidence="9">
    <location>
        <begin position="266"/>
        <end position="287"/>
    </location>
</feature>
<feature type="transmembrane region" description="Helical" evidence="9">
    <location>
        <begin position="445"/>
        <end position="466"/>
    </location>
</feature>
<dbReference type="AlphaFoldDB" id="A0A267GMG1"/>
<accession>A0A267GMG1</accession>
<dbReference type="PANTHER" id="PTHR11785:SF528">
    <property type="entry name" value="AMINO ACID TRANSPORTER PROTEIN JHI-21"/>
    <property type="match status" value="1"/>
</dbReference>
<feature type="transmembrane region" description="Helical" evidence="9">
    <location>
        <begin position="104"/>
        <end position="125"/>
    </location>
</feature>
<keyword evidence="5 9" id="KW-0812">Transmembrane</keyword>
<feature type="transmembrane region" description="Helical" evidence="9">
    <location>
        <begin position="307"/>
        <end position="333"/>
    </location>
</feature>
<reference evidence="10 11" key="1">
    <citation type="submission" date="2017-06" db="EMBL/GenBank/DDBJ databases">
        <title>A platform for efficient transgenesis in Macrostomum lignano, a flatworm model organism for stem cell research.</title>
        <authorList>
            <person name="Berezikov E."/>
        </authorList>
    </citation>
    <scope>NUCLEOTIDE SEQUENCE [LARGE SCALE GENOMIC DNA]</scope>
    <source>
        <strain evidence="10">DV1</strain>
        <tissue evidence="10">Whole organism</tissue>
    </source>
</reference>
<dbReference type="InterPro" id="IPR050598">
    <property type="entry name" value="AminoAcid_Transporter"/>
</dbReference>
<evidence type="ECO:0000256" key="7">
    <source>
        <dbReference type="ARBA" id="ARBA00023136"/>
    </source>
</evidence>
<feature type="non-terminal residue" evidence="10">
    <location>
        <position position="1"/>
    </location>
</feature>
<evidence type="ECO:0000256" key="8">
    <source>
        <dbReference type="SAM" id="MobiDB-lite"/>
    </source>
</evidence>
<feature type="transmembrane region" description="Helical" evidence="9">
    <location>
        <begin position="68"/>
        <end position="92"/>
    </location>
</feature>
<feature type="transmembrane region" description="Helical" evidence="9">
    <location>
        <begin position="35"/>
        <end position="56"/>
    </location>
</feature>
<sequence length="498" mass="54848">KGNNKAEAAKANADGSTASDKDGNGSQTIELKREIGLISGINIIIGCIIGSGIFLTPTGVLKHCEGSIGFSLIAWSLGGIVSMVGALCYAELGTTITESGGDYAYIKIAFGNLAGFLQLWINVMIIRPTAQAVVSLIFARYALKLAYISCDVPLWPSRLLAACCLLLLTIINITKVKWAVRIQDTFSFAKLIALGAIIMTGLVVLAMGKVENILPENTFDFSEKLPTVGGTAMALYNSLFAYAGWNFLNFVTEEMKEPHKNLPRAIYLSLPIVTIVYVLANLAYFIVLSPYEISTTEAVAVSFAEKYYGVFAFVMPLAVSMSCFGAVNGLLFTSGRIFFVGAREKQLPAFLSYISVKRKTPMPAMVFTCLLSLLMLLSDSIWTLVDYISFAQWFSVGASILAMLYLRRKHPEWPRPIRFHWIVPVTFLLFCFYLLVVPLYTEPKGTGLCLLMVLSGIPVYFVCVAWKSKPAAFERQQERFTRLVQKFMLVAPSDTHES</sequence>
<evidence type="ECO:0000313" key="11">
    <source>
        <dbReference type="Proteomes" id="UP000215902"/>
    </source>
</evidence>
<keyword evidence="6 9" id="KW-1133">Transmembrane helix</keyword>
<proteinExistence type="inferred from homology"/>
<evidence type="ECO:0000313" key="10">
    <source>
        <dbReference type="EMBL" id="PAA87215.1"/>
    </source>
</evidence>
<evidence type="ECO:0000256" key="6">
    <source>
        <dbReference type="ARBA" id="ARBA00022989"/>
    </source>
</evidence>
<keyword evidence="3" id="KW-0813">Transport</keyword>
<feature type="transmembrane region" description="Helical" evidence="9">
    <location>
        <begin position="419"/>
        <end position="439"/>
    </location>
</feature>
<keyword evidence="11" id="KW-1185">Reference proteome</keyword>
<feature type="transmembrane region" description="Helical" evidence="9">
    <location>
        <begin position="364"/>
        <end position="384"/>
    </location>
</feature>
<evidence type="ECO:0000256" key="9">
    <source>
        <dbReference type="SAM" id="Phobius"/>
    </source>
</evidence>
<feature type="transmembrane region" description="Helical" evidence="9">
    <location>
        <begin position="155"/>
        <end position="174"/>
    </location>
</feature>
<organism evidence="10 11">
    <name type="scientific">Macrostomum lignano</name>
    <dbReference type="NCBI Taxonomy" id="282301"/>
    <lineage>
        <taxon>Eukaryota</taxon>
        <taxon>Metazoa</taxon>
        <taxon>Spiralia</taxon>
        <taxon>Lophotrochozoa</taxon>
        <taxon>Platyhelminthes</taxon>
        <taxon>Rhabditophora</taxon>
        <taxon>Macrostomorpha</taxon>
        <taxon>Macrostomida</taxon>
        <taxon>Macrostomidae</taxon>
        <taxon>Macrostomum</taxon>
    </lineage>
</organism>
<dbReference type="FunFam" id="1.20.1740.10:FF:000003">
    <property type="entry name" value="Y+L amino acid transporter 1 isoform X1"/>
    <property type="match status" value="1"/>
</dbReference>
<dbReference type="GO" id="GO:0015179">
    <property type="term" value="F:L-amino acid transmembrane transporter activity"/>
    <property type="evidence" value="ECO:0007669"/>
    <property type="project" value="TreeGrafter"/>
</dbReference>
<comment type="caution">
    <text evidence="10">The sequence shown here is derived from an EMBL/GenBank/DDBJ whole genome shotgun (WGS) entry which is preliminary data.</text>
</comment>
<feature type="transmembrane region" description="Helical" evidence="9">
    <location>
        <begin position="390"/>
        <end position="407"/>
    </location>
</feature>
<comment type="similarity">
    <text evidence="2">Belongs to the amino acid-polyamine-organocation (APC) superfamily. L-type amino acid transporter (LAT) (TC 2.A.3.8) family.</text>
</comment>
<dbReference type="EMBL" id="NIVC01000244">
    <property type="protein sequence ID" value="PAA87215.1"/>
    <property type="molecule type" value="Genomic_DNA"/>
</dbReference>
<dbReference type="PANTHER" id="PTHR11785">
    <property type="entry name" value="AMINO ACID TRANSPORTER"/>
    <property type="match status" value="1"/>
</dbReference>
<feature type="compositionally biased region" description="Polar residues" evidence="8">
    <location>
        <begin position="14"/>
        <end position="26"/>
    </location>
</feature>
<gene>
    <name evidence="10" type="ORF">BOX15_Mlig030785g2</name>
</gene>
<dbReference type="PIRSF" id="PIRSF006060">
    <property type="entry name" value="AA_transporter"/>
    <property type="match status" value="1"/>
</dbReference>
<feature type="transmembrane region" description="Helical" evidence="9">
    <location>
        <begin position="227"/>
        <end position="245"/>
    </location>
</feature>
<evidence type="ECO:0000256" key="4">
    <source>
        <dbReference type="ARBA" id="ARBA00022475"/>
    </source>
</evidence>
<feature type="compositionally biased region" description="Low complexity" evidence="8">
    <location>
        <begin position="1"/>
        <end position="13"/>
    </location>
</feature>
<dbReference type="Pfam" id="PF13520">
    <property type="entry name" value="AA_permease_2"/>
    <property type="match status" value="1"/>
</dbReference>
<dbReference type="Proteomes" id="UP000215902">
    <property type="component" value="Unassembled WGS sequence"/>
</dbReference>
<dbReference type="OrthoDB" id="10062876at2759"/>
<dbReference type="InterPro" id="IPR002293">
    <property type="entry name" value="AA/rel_permease1"/>
</dbReference>
<name>A0A267GMG1_9PLAT</name>
<evidence type="ECO:0000256" key="1">
    <source>
        <dbReference type="ARBA" id="ARBA00004651"/>
    </source>
</evidence>
<evidence type="ECO:0000256" key="3">
    <source>
        <dbReference type="ARBA" id="ARBA00022448"/>
    </source>
</evidence>
<evidence type="ECO:0000256" key="5">
    <source>
        <dbReference type="ARBA" id="ARBA00022692"/>
    </source>
</evidence>